<dbReference type="SUPFAM" id="SSF52949">
    <property type="entry name" value="Macro domain-like"/>
    <property type="match status" value="1"/>
</dbReference>
<dbReference type="Pfam" id="PF01661">
    <property type="entry name" value="Macro"/>
    <property type="match status" value="1"/>
</dbReference>
<dbReference type="PROSITE" id="PS51154">
    <property type="entry name" value="MACRO"/>
    <property type="match status" value="1"/>
</dbReference>
<evidence type="ECO:0000259" key="1">
    <source>
        <dbReference type="PROSITE" id="PS51154"/>
    </source>
</evidence>
<comment type="caution">
    <text evidence="2">The sequence shown here is derived from an EMBL/GenBank/DDBJ whole genome shotgun (WGS) entry which is preliminary data.</text>
</comment>
<dbReference type="PANTHER" id="PTHR11106">
    <property type="entry name" value="GANGLIOSIDE INDUCED DIFFERENTIATION ASSOCIATED PROTEIN 2-RELATED"/>
    <property type="match status" value="1"/>
</dbReference>
<dbReference type="AlphaFoldDB" id="A0A7C3J561"/>
<organism evidence="2">
    <name type="scientific">candidate division WOR-3 bacterium</name>
    <dbReference type="NCBI Taxonomy" id="2052148"/>
    <lineage>
        <taxon>Bacteria</taxon>
        <taxon>Bacteria division WOR-3</taxon>
    </lineage>
</organism>
<accession>A0A7C3J561</accession>
<dbReference type="NCBIfam" id="NF001664">
    <property type="entry name" value="PRK00431.1-6"/>
    <property type="match status" value="1"/>
</dbReference>
<reference evidence="2" key="1">
    <citation type="journal article" date="2020" name="mSystems">
        <title>Genome- and Community-Level Interaction Insights into Carbon Utilization and Element Cycling Functions of Hydrothermarchaeota in Hydrothermal Sediment.</title>
        <authorList>
            <person name="Zhou Z."/>
            <person name="Liu Y."/>
            <person name="Xu W."/>
            <person name="Pan J."/>
            <person name="Luo Z.H."/>
            <person name="Li M."/>
        </authorList>
    </citation>
    <scope>NUCLEOTIDE SEQUENCE [LARGE SCALE GENOMIC DNA]</scope>
    <source>
        <strain evidence="2">SpSt-464</strain>
    </source>
</reference>
<dbReference type="SMART" id="SM00506">
    <property type="entry name" value="A1pp"/>
    <property type="match status" value="1"/>
</dbReference>
<name>A0A7C3J561_UNCW3</name>
<gene>
    <name evidence="2" type="ORF">ENS15_00135</name>
</gene>
<dbReference type="CDD" id="cd02908">
    <property type="entry name" value="Macro_OAADPr_deacetylase"/>
    <property type="match status" value="1"/>
</dbReference>
<dbReference type="InterPro" id="IPR043472">
    <property type="entry name" value="Macro_dom-like"/>
</dbReference>
<protein>
    <submittedName>
        <fullName evidence="2">O-acetyl-ADP-ribose deacetylase</fullName>
    </submittedName>
</protein>
<dbReference type="InterPro" id="IPR002589">
    <property type="entry name" value="Macro_dom"/>
</dbReference>
<evidence type="ECO:0000313" key="2">
    <source>
        <dbReference type="EMBL" id="HFK23050.1"/>
    </source>
</evidence>
<dbReference type="PANTHER" id="PTHR11106:SF27">
    <property type="entry name" value="MACRO DOMAIN-CONTAINING PROTEIN"/>
    <property type="match status" value="1"/>
</dbReference>
<sequence>MGILELIKGDITEMEVDAIVNAANKTLLGGGGVDGAIHRKAGPKLLEECRKLNGCETGEAKITKGYNLKAKYVIHTVGPVYNDGKSGESRLLYNSFYNSLKLAKDYGIKTIAFPAISTGVYGYPKEDAAKVSLGAIYDFLSKEGWFEKIFIVLYDEKTYKIFKNVFEKNFIGE</sequence>
<proteinExistence type="predicted"/>
<dbReference type="Gene3D" id="3.40.220.10">
    <property type="entry name" value="Leucine Aminopeptidase, subunit E, domain 1"/>
    <property type="match status" value="1"/>
</dbReference>
<dbReference type="EMBL" id="DSTT01000001">
    <property type="protein sequence ID" value="HFK23050.1"/>
    <property type="molecule type" value="Genomic_DNA"/>
</dbReference>
<feature type="domain" description="Macro" evidence="1">
    <location>
        <begin position="1"/>
        <end position="170"/>
    </location>
</feature>